<dbReference type="EMBL" id="BGZK01000029">
    <property type="protein sequence ID" value="GBP08125.1"/>
    <property type="molecule type" value="Genomic_DNA"/>
</dbReference>
<keyword evidence="3" id="KW-1185">Reference proteome</keyword>
<evidence type="ECO:0000313" key="3">
    <source>
        <dbReference type="Proteomes" id="UP000299102"/>
    </source>
</evidence>
<feature type="compositionally biased region" description="Polar residues" evidence="1">
    <location>
        <begin position="48"/>
        <end position="67"/>
    </location>
</feature>
<evidence type="ECO:0000313" key="2">
    <source>
        <dbReference type="EMBL" id="GBP08125.1"/>
    </source>
</evidence>
<feature type="region of interest" description="Disordered" evidence="1">
    <location>
        <begin position="48"/>
        <end position="69"/>
    </location>
</feature>
<evidence type="ECO:0000256" key="1">
    <source>
        <dbReference type="SAM" id="MobiDB-lite"/>
    </source>
</evidence>
<reference evidence="2 3" key="1">
    <citation type="journal article" date="2019" name="Commun. Biol.">
        <title>The bagworm genome reveals a unique fibroin gene that provides high tensile strength.</title>
        <authorList>
            <person name="Kono N."/>
            <person name="Nakamura H."/>
            <person name="Ohtoshi R."/>
            <person name="Tomita M."/>
            <person name="Numata K."/>
            <person name="Arakawa K."/>
        </authorList>
    </citation>
    <scope>NUCLEOTIDE SEQUENCE [LARGE SCALE GENOMIC DNA]</scope>
</reference>
<feature type="region of interest" description="Disordered" evidence="1">
    <location>
        <begin position="1"/>
        <end position="20"/>
    </location>
</feature>
<proteinExistence type="predicted"/>
<comment type="caution">
    <text evidence="2">The sequence shown here is derived from an EMBL/GenBank/DDBJ whole genome shotgun (WGS) entry which is preliminary data.</text>
</comment>
<dbReference type="AlphaFoldDB" id="A0A4C1T1R9"/>
<protein>
    <submittedName>
        <fullName evidence="2">Uncharacterized protein</fullName>
    </submittedName>
</protein>
<dbReference type="Proteomes" id="UP000299102">
    <property type="component" value="Unassembled WGS sequence"/>
</dbReference>
<organism evidence="2 3">
    <name type="scientific">Eumeta variegata</name>
    <name type="common">Bagworm moth</name>
    <name type="synonym">Eumeta japonica</name>
    <dbReference type="NCBI Taxonomy" id="151549"/>
    <lineage>
        <taxon>Eukaryota</taxon>
        <taxon>Metazoa</taxon>
        <taxon>Ecdysozoa</taxon>
        <taxon>Arthropoda</taxon>
        <taxon>Hexapoda</taxon>
        <taxon>Insecta</taxon>
        <taxon>Pterygota</taxon>
        <taxon>Neoptera</taxon>
        <taxon>Endopterygota</taxon>
        <taxon>Lepidoptera</taxon>
        <taxon>Glossata</taxon>
        <taxon>Ditrysia</taxon>
        <taxon>Tineoidea</taxon>
        <taxon>Psychidae</taxon>
        <taxon>Oiketicinae</taxon>
        <taxon>Eumeta</taxon>
    </lineage>
</organism>
<feature type="compositionally biased region" description="Basic and acidic residues" evidence="1">
    <location>
        <begin position="1"/>
        <end position="10"/>
    </location>
</feature>
<sequence length="137" mass="14831">MHEELGDRKPSQFLRHSQGLAEPDISKDLSQYGQAAYYKTFTLASSRQPRMGANNGNQPHNKNSPGDNISGKIYPISIQEAYNGLVTLVELRESMGGGEHLLLCLGLILTFIEAKSCSGLYEACPSGPSVITCACLL</sequence>
<gene>
    <name evidence="2" type="ORF">EVAR_2919_1</name>
</gene>
<name>A0A4C1T1R9_EUMVA</name>
<accession>A0A4C1T1R9</accession>